<dbReference type="Proteomes" id="UP000614287">
    <property type="component" value="Unassembled WGS sequence"/>
</dbReference>
<protein>
    <recommendedName>
        <fullName evidence="3">DUF937 domain-containing protein</fullName>
    </recommendedName>
</protein>
<reference evidence="1" key="2">
    <citation type="submission" date="2020-09" db="EMBL/GenBank/DDBJ databases">
        <authorList>
            <person name="Sun Q."/>
            <person name="Kim S."/>
        </authorList>
    </citation>
    <scope>NUCLEOTIDE SEQUENCE</scope>
    <source>
        <strain evidence="1">KCTC 32501</strain>
    </source>
</reference>
<organism evidence="1 2">
    <name type="scientific">Formosimonas limnophila</name>
    <dbReference type="NCBI Taxonomy" id="1384487"/>
    <lineage>
        <taxon>Bacteria</taxon>
        <taxon>Pseudomonadati</taxon>
        <taxon>Pseudomonadota</taxon>
        <taxon>Betaproteobacteria</taxon>
        <taxon>Burkholderiales</taxon>
        <taxon>Burkholderiaceae</taxon>
        <taxon>Formosimonas</taxon>
    </lineage>
</organism>
<dbReference type="EMBL" id="BMZG01000010">
    <property type="protein sequence ID" value="GHA77723.1"/>
    <property type="molecule type" value="Genomic_DNA"/>
</dbReference>
<name>A0A8J3CLQ9_9BURK</name>
<dbReference type="AlphaFoldDB" id="A0A8J3CLQ9"/>
<dbReference type="InterPro" id="IPR027405">
    <property type="entry name" value="YidB-like"/>
</dbReference>
<gene>
    <name evidence="1" type="ORF">GCM10009007_18350</name>
</gene>
<dbReference type="Gene3D" id="1.10.10.690">
    <property type="entry name" value="YidB-like"/>
    <property type="match status" value="1"/>
</dbReference>
<comment type="caution">
    <text evidence="1">The sequence shown here is derived from an EMBL/GenBank/DDBJ whole genome shotgun (WGS) entry which is preliminary data.</text>
</comment>
<evidence type="ECO:0000313" key="2">
    <source>
        <dbReference type="Proteomes" id="UP000614287"/>
    </source>
</evidence>
<dbReference type="SUPFAM" id="SSF140804">
    <property type="entry name" value="YidB-like"/>
    <property type="match status" value="1"/>
</dbReference>
<proteinExistence type="predicted"/>
<evidence type="ECO:0008006" key="3">
    <source>
        <dbReference type="Google" id="ProtNLM"/>
    </source>
</evidence>
<sequence>MGLIDGLLGAALGGNNNSNNGLQGALLQAVIGMITKQAGSNSGGLGGLIGGLLGGGQQQSSGLGGLLGGLLGGGQQNNDAVAGGLGSLTGMLSQLGLGDQVQSWIGTGENQPVSADDIQKTLGANGTLTELAQSAGVSEGEAAGGLAELLPNLINQLTPNGKIDANDIGSILGSLLGGNKS</sequence>
<dbReference type="InterPro" id="IPR045372">
    <property type="entry name" value="YidB"/>
</dbReference>
<dbReference type="RefSeq" id="WP_189493667.1">
    <property type="nucleotide sequence ID" value="NZ_BMZG01000010.1"/>
</dbReference>
<keyword evidence="2" id="KW-1185">Reference proteome</keyword>
<evidence type="ECO:0000313" key="1">
    <source>
        <dbReference type="EMBL" id="GHA77723.1"/>
    </source>
</evidence>
<accession>A0A8J3CLQ9</accession>
<reference evidence="1" key="1">
    <citation type="journal article" date="2014" name="Int. J. Syst. Evol. Microbiol.">
        <title>Complete genome sequence of Corynebacterium casei LMG S-19264T (=DSM 44701T), isolated from a smear-ripened cheese.</title>
        <authorList>
            <consortium name="US DOE Joint Genome Institute (JGI-PGF)"/>
            <person name="Walter F."/>
            <person name="Albersmeier A."/>
            <person name="Kalinowski J."/>
            <person name="Ruckert C."/>
        </authorList>
    </citation>
    <scope>NUCLEOTIDE SEQUENCE</scope>
    <source>
        <strain evidence="1">KCTC 32501</strain>
    </source>
</reference>
<dbReference type="Pfam" id="PF20159">
    <property type="entry name" value="YidB"/>
    <property type="match status" value="1"/>
</dbReference>